<dbReference type="Gene3D" id="3.40.50.1820">
    <property type="entry name" value="alpha/beta hydrolase"/>
    <property type="match status" value="1"/>
</dbReference>
<dbReference type="SUPFAM" id="SSF53474">
    <property type="entry name" value="alpha/beta-Hydrolases"/>
    <property type="match status" value="1"/>
</dbReference>
<keyword evidence="4" id="KW-1185">Reference proteome</keyword>
<feature type="domain" description="Peptidase S9 prolyl oligopeptidase catalytic" evidence="2">
    <location>
        <begin position="742"/>
        <end position="912"/>
    </location>
</feature>
<dbReference type="RefSeq" id="WP_091406917.1">
    <property type="nucleotide sequence ID" value="NZ_FOAB01000002.1"/>
</dbReference>
<dbReference type="AlphaFoldDB" id="A0A1H7KN36"/>
<keyword evidence="1" id="KW-0378">Hydrolase</keyword>
<name>A0A1H7KN36_AQUAM</name>
<dbReference type="GO" id="GO:0004252">
    <property type="term" value="F:serine-type endopeptidase activity"/>
    <property type="evidence" value="ECO:0007669"/>
    <property type="project" value="TreeGrafter"/>
</dbReference>
<dbReference type="EMBL" id="FOAB01000002">
    <property type="protein sequence ID" value="SEK87936.1"/>
    <property type="molecule type" value="Genomic_DNA"/>
</dbReference>
<protein>
    <submittedName>
        <fullName evidence="3">Prolyl oligopeptidase family protein</fullName>
    </submittedName>
</protein>
<evidence type="ECO:0000259" key="2">
    <source>
        <dbReference type="Pfam" id="PF00326"/>
    </source>
</evidence>
<dbReference type="InterPro" id="IPR029058">
    <property type="entry name" value="AB_hydrolase_fold"/>
</dbReference>
<evidence type="ECO:0000313" key="4">
    <source>
        <dbReference type="Proteomes" id="UP000198521"/>
    </source>
</evidence>
<evidence type="ECO:0000256" key="1">
    <source>
        <dbReference type="ARBA" id="ARBA00022801"/>
    </source>
</evidence>
<sequence length="952" mass="111383">MIKNIVTLVFFSFTTLIFAQKRSLNHEDYDLWKNIPDTKISNSGKLIVSVIQTSTKRGNGHLEIYNTENKKKFTFFNGYDSSITNDENYVIFKRKPKYETVRKEKKKKVKKDKKTKNDLFIYDVRNNKIYDSIIRINSYKVPEESDGWVVIEKYKNKKPEKEKKGKDTLEIKKKDTVKTELGKAFKQNYALVYNLNTKEQDTIFQIKDFILSENGNNFYYSKKNEKKKEKDIGVFEYDIVSKSKFLIDSTRYVYDKLSVDKSGKHFSFISAKDSTHIDSLKYELFYYKDKRLTTIVDTLGKNLRKNWELGIGKTSFFSENSNRFYFYSKPKVVFHQDTTLMEDEIPQVDVWNWKDKMIQPEQDVRFEELKNRGFMSYYDIEKKSIVHIQDEKIEDIIVDNDREQRFVLGATGAPYDVQRSWFLPWTRDFYVIDTYTGQKRLGLTKTALQPFLSPNGKYALYYDIFEKHWFSLELSTLKKTNLTKKIKVAFYDENDDHPMLPYMHGFGGFDIKGDVLIYDKFDVWKVDITGKAKPTNITVNGRQNNIEYRTLRLDSENQNIASFSNDHLLITSFDMTTKSSGLYILKDNKLVEKIKPTKFFINRYDKAKKGEVITFRKQNFNTFQDLHYTDNAFENITQITKANPQKEDFKWGTAELFSWKAYDGTKLDGIIYKPEDFDPSKKYPLITYFYEKRSDSYRTYYTPRPSASIVNPSYLVSNDYVMFVPDIVYEDGKPGPSAYNCVVSGVEALEKLGYVDSENLAIQGQSWGGYQVAYLVTVTNKFKAAMAGAPVSNMTSAYGGIRWGSGLSRAFQYERSQSRIGKNLWEGFDLYVENSPLFGIPKIETPLLMMHNDKDGAVPYYQGIEMFMGMRRLGKPAWLLVYNDEAHNLRKEKNRQDLSIRMMQFFDYYLQDKPAPKWMTDGVPRVDKGKNLGYELEEKSMETGKIIPSSNR</sequence>
<dbReference type="Pfam" id="PF00326">
    <property type="entry name" value="Peptidase_S9"/>
    <property type="match status" value="1"/>
</dbReference>
<dbReference type="PANTHER" id="PTHR42776">
    <property type="entry name" value="SERINE PEPTIDASE S9 FAMILY MEMBER"/>
    <property type="match status" value="1"/>
</dbReference>
<dbReference type="SUPFAM" id="SSF82171">
    <property type="entry name" value="DPP6 N-terminal domain-like"/>
    <property type="match status" value="1"/>
</dbReference>
<dbReference type="OrthoDB" id="9812921at2"/>
<proteinExistence type="predicted"/>
<gene>
    <name evidence="3" type="ORF">SAMN04487910_1372</name>
</gene>
<dbReference type="STRING" id="1038014.SAMN04487910_1372"/>
<dbReference type="InterPro" id="IPR001375">
    <property type="entry name" value="Peptidase_S9_cat"/>
</dbReference>
<organism evidence="3 4">
    <name type="scientific">Aquimarina amphilecti</name>
    <dbReference type="NCBI Taxonomy" id="1038014"/>
    <lineage>
        <taxon>Bacteria</taxon>
        <taxon>Pseudomonadati</taxon>
        <taxon>Bacteroidota</taxon>
        <taxon>Flavobacteriia</taxon>
        <taxon>Flavobacteriales</taxon>
        <taxon>Flavobacteriaceae</taxon>
        <taxon>Aquimarina</taxon>
    </lineage>
</organism>
<dbReference type="GO" id="GO:0006508">
    <property type="term" value="P:proteolysis"/>
    <property type="evidence" value="ECO:0007669"/>
    <property type="project" value="InterPro"/>
</dbReference>
<dbReference type="PANTHER" id="PTHR42776:SF4">
    <property type="entry name" value="ACYLAMINO-ACID-RELEASING ENZYME"/>
    <property type="match status" value="1"/>
</dbReference>
<reference evidence="3 4" key="1">
    <citation type="submission" date="2016-10" db="EMBL/GenBank/DDBJ databases">
        <authorList>
            <person name="de Groot N.N."/>
        </authorList>
    </citation>
    <scope>NUCLEOTIDE SEQUENCE [LARGE SCALE GENOMIC DNA]</scope>
    <source>
        <strain evidence="3 4">DSM 25232</strain>
    </source>
</reference>
<dbReference type="Proteomes" id="UP000198521">
    <property type="component" value="Unassembled WGS sequence"/>
</dbReference>
<evidence type="ECO:0000313" key="3">
    <source>
        <dbReference type="EMBL" id="SEK87936.1"/>
    </source>
</evidence>
<accession>A0A1H7KN36</accession>